<dbReference type="InterPro" id="IPR038726">
    <property type="entry name" value="PDDEXK_AddAB-type"/>
</dbReference>
<feature type="domain" description="PD-(D/E)XK endonuclease-like" evidence="1">
    <location>
        <begin position="134"/>
        <end position="279"/>
    </location>
</feature>
<dbReference type="InterPro" id="IPR011604">
    <property type="entry name" value="PDDEXK-like_dom_sf"/>
</dbReference>
<accession>A0A0F9VQS6</accession>
<gene>
    <name evidence="2" type="ORF">LCGC14_0453780</name>
</gene>
<sequence length="360" mass="41963">MTTKKNDFDFKKFLEPPRTGILGKVIDKITRKEKLKQKMFKALVDFYFQGYDYAVNPLERKFRCSQLGKSSRRLFFTNSLGWETGNYMTTASKGGTVIHVVIQHGLEEKFTILTNTDLKIEDTVSKSYLLEIDGKEELFNVKGHVDLLVLEDDGVIWVIDIKTTDNLDNVRKFGAKSDHMAQVIYYVDLLQFTPEQMKKVQPGLLYQYRRKNTGDIFDLFNPDLSELVEVEYDPNIEVKNINQMKMIYTALKDGKLPPIDAEAWECNNSKVKCPYWNFCYDKDGNPQPIMDLEYVLKNAESFRLDSSELNKTINKPDSLRCPVCSEEMIKQHKGYYMCSKHYGYPEYILKGIVKERKWKS</sequence>
<evidence type="ECO:0000259" key="1">
    <source>
        <dbReference type="Pfam" id="PF12705"/>
    </source>
</evidence>
<dbReference type="Pfam" id="PF12705">
    <property type="entry name" value="PDDEXK_1"/>
    <property type="match status" value="1"/>
</dbReference>
<dbReference type="AlphaFoldDB" id="A0A0F9VQS6"/>
<evidence type="ECO:0000313" key="2">
    <source>
        <dbReference type="EMBL" id="KKN68153.1"/>
    </source>
</evidence>
<organism evidence="2">
    <name type="scientific">marine sediment metagenome</name>
    <dbReference type="NCBI Taxonomy" id="412755"/>
    <lineage>
        <taxon>unclassified sequences</taxon>
        <taxon>metagenomes</taxon>
        <taxon>ecological metagenomes</taxon>
    </lineage>
</organism>
<dbReference type="EMBL" id="LAZR01000456">
    <property type="protein sequence ID" value="KKN68153.1"/>
    <property type="molecule type" value="Genomic_DNA"/>
</dbReference>
<comment type="caution">
    <text evidence="2">The sequence shown here is derived from an EMBL/GenBank/DDBJ whole genome shotgun (WGS) entry which is preliminary data.</text>
</comment>
<name>A0A0F9VQS6_9ZZZZ</name>
<reference evidence="2" key="1">
    <citation type="journal article" date="2015" name="Nature">
        <title>Complex archaea that bridge the gap between prokaryotes and eukaryotes.</title>
        <authorList>
            <person name="Spang A."/>
            <person name="Saw J.H."/>
            <person name="Jorgensen S.L."/>
            <person name="Zaremba-Niedzwiedzka K."/>
            <person name="Martijn J."/>
            <person name="Lind A.E."/>
            <person name="van Eijk R."/>
            <person name="Schleper C."/>
            <person name="Guy L."/>
            <person name="Ettema T.J."/>
        </authorList>
    </citation>
    <scope>NUCLEOTIDE SEQUENCE</scope>
</reference>
<dbReference type="Gene3D" id="3.90.320.10">
    <property type="match status" value="1"/>
</dbReference>
<proteinExistence type="predicted"/>
<protein>
    <recommendedName>
        <fullName evidence="1">PD-(D/E)XK endonuclease-like domain-containing protein</fullName>
    </recommendedName>
</protein>